<evidence type="ECO:0000256" key="1">
    <source>
        <dbReference type="ARBA" id="ARBA00022679"/>
    </source>
</evidence>
<dbReference type="GO" id="GO:0016779">
    <property type="term" value="F:nucleotidyltransferase activity"/>
    <property type="evidence" value="ECO:0007669"/>
    <property type="project" value="UniProtKB-KW"/>
</dbReference>
<reference evidence="4" key="1">
    <citation type="submission" date="2020-02" db="EMBL/GenBank/DDBJ databases">
        <authorList>
            <person name="Meier V. D."/>
        </authorList>
    </citation>
    <scope>NUCLEOTIDE SEQUENCE</scope>
    <source>
        <strain evidence="4">AVDCRST_MAG54</strain>
    </source>
</reference>
<keyword evidence="2" id="KW-0548">Nucleotidyltransferase</keyword>
<dbReference type="Gene3D" id="3.40.50.620">
    <property type="entry name" value="HUPs"/>
    <property type="match status" value="1"/>
</dbReference>
<name>A0A6J4JGX5_9PSEU</name>
<dbReference type="InterPro" id="IPR014729">
    <property type="entry name" value="Rossmann-like_a/b/a_fold"/>
</dbReference>
<protein>
    <recommendedName>
        <fullName evidence="3">Cytidyltransferase-like domain-containing protein</fullName>
    </recommendedName>
</protein>
<feature type="domain" description="Cytidyltransferase-like" evidence="3">
    <location>
        <begin position="12"/>
        <end position="97"/>
    </location>
</feature>
<proteinExistence type="predicted"/>
<sequence length="178" mass="19255">MKGRGPVSLAAVTGRFQPVHAQHLELFALALAEHDHLVVAVTNPDTGARHASTTSAHRHTDEANPFTFYERARLLEAALTGAGLADRATVVPFDLTRPHLWPEYVPRSAVQYVRAYSPWEKDKAGRLEDGGYAVVVLDGDPATKRDASGIRARFADGTWTGLVPPATVPVLTDLLAAR</sequence>
<dbReference type="InterPro" id="IPR004821">
    <property type="entry name" value="Cyt_trans-like"/>
</dbReference>
<dbReference type="PANTHER" id="PTHR21342:SF0">
    <property type="entry name" value="BIFUNCTIONAL NMN ADENYLYLTRANSFERASE_NUDIX HYDROLASE"/>
    <property type="match status" value="1"/>
</dbReference>
<dbReference type="SUPFAM" id="SSF52374">
    <property type="entry name" value="Nucleotidylyl transferase"/>
    <property type="match status" value="1"/>
</dbReference>
<gene>
    <name evidence="4" type="ORF">AVDCRST_MAG54-3302</name>
</gene>
<keyword evidence="1" id="KW-0808">Transferase</keyword>
<organism evidence="4">
    <name type="scientific">uncultured Actinomycetospora sp</name>
    <dbReference type="NCBI Taxonomy" id="1135996"/>
    <lineage>
        <taxon>Bacteria</taxon>
        <taxon>Bacillati</taxon>
        <taxon>Actinomycetota</taxon>
        <taxon>Actinomycetes</taxon>
        <taxon>Pseudonocardiales</taxon>
        <taxon>Pseudonocardiaceae</taxon>
        <taxon>Actinomycetospora</taxon>
        <taxon>environmental samples</taxon>
    </lineage>
</organism>
<dbReference type="PANTHER" id="PTHR21342">
    <property type="entry name" value="PHOSPHOPANTETHEINE ADENYLYLTRANSFERASE"/>
    <property type="match status" value="1"/>
</dbReference>
<evidence type="ECO:0000259" key="3">
    <source>
        <dbReference type="Pfam" id="PF01467"/>
    </source>
</evidence>
<dbReference type="AlphaFoldDB" id="A0A6J4JGX5"/>
<evidence type="ECO:0000313" key="4">
    <source>
        <dbReference type="EMBL" id="CAA9276419.1"/>
    </source>
</evidence>
<accession>A0A6J4JGX5</accession>
<dbReference type="Pfam" id="PF01467">
    <property type="entry name" value="CTP_transf_like"/>
    <property type="match status" value="1"/>
</dbReference>
<dbReference type="EMBL" id="CADCTH010000422">
    <property type="protein sequence ID" value="CAA9276419.1"/>
    <property type="molecule type" value="Genomic_DNA"/>
</dbReference>
<evidence type="ECO:0000256" key="2">
    <source>
        <dbReference type="ARBA" id="ARBA00022695"/>
    </source>
</evidence>